<gene>
    <name evidence="1" type="primary">AVEN_106656_1</name>
    <name evidence="1" type="ORF">TNCV_809951</name>
</gene>
<organism evidence="1 2">
    <name type="scientific">Trichonephila clavipes</name>
    <name type="common">Golden silk orbweaver</name>
    <name type="synonym">Nephila clavipes</name>
    <dbReference type="NCBI Taxonomy" id="2585209"/>
    <lineage>
        <taxon>Eukaryota</taxon>
        <taxon>Metazoa</taxon>
        <taxon>Ecdysozoa</taxon>
        <taxon>Arthropoda</taxon>
        <taxon>Chelicerata</taxon>
        <taxon>Arachnida</taxon>
        <taxon>Araneae</taxon>
        <taxon>Araneomorphae</taxon>
        <taxon>Entelegynae</taxon>
        <taxon>Araneoidea</taxon>
        <taxon>Nephilidae</taxon>
        <taxon>Trichonephila</taxon>
    </lineage>
</organism>
<keyword evidence="2" id="KW-1185">Reference proteome</keyword>
<name>A0A8X6SG27_TRICX</name>
<proteinExistence type="predicted"/>
<accession>A0A8X6SG27</accession>
<reference evidence="1" key="1">
    <citation type="submission" date="2020-08" db="EMBL/GenBank/DDBJ databases">
        <title>Multicomponent nature underlies the extraordinary mechanical properties of spider dragline silk.</title>
        <authorList>
            <person name="Kono N."/>
            <person name="Nakamura H."/>
            <person name="Mori M."/>
            <person name="Yoshida Y."/>
            <person name="Ohtoshi R."/>
            <person name="Malay A.D."/>
            <person name="Moran D.A.P."/>
            <person name="Tomita M."/>
            <person name="Numata K."/>
            <person name="Arakawa K."/>
        </authorList>
    </citation>
    <scope>NUCLEOTIDE SEQUENCE</scope>
</reference>
<evidence type="ECO:0000313" key="2">
    <source>
        <dbReference type="Proteomes" id="UP000887159"/>
    </source>
</evidence>
<comment type="caution">
    <text evidence="1">The sequence shown here is derived from an EMBL/GenBank/DDBJ whole genome shotgun (WGS) entry which is preliminary data.</text>
</comment>
<dbReference type="AlphaFoldDB" id="A0A8X6SG27"/>
<sequence length="263" mass="29684">MLGYTIDKVTQLTGRITKQKLPVFLVTLPRNIFNSKIFDLNRLCYLVVNVEGYEGKRVTQCYSCNKFNHTSDLCHLKPRCLKCGLSHQTKDCEINKVEQMYCINCEKVGHMANYAKCPLYPKPKKGAPTKNNNYTSVINSIVRPNLTYANATKTTTNSNRNQQMATRISGSSSVPPQVQTNQVNVQTPQITPIQATNNNPNVNLIAQTLQSVIQALTTLTVQINNMNFTPPSVHNKPNKNKTNEVKKQEMYALVDAIFKHYDD</sequence>
<evidence type="ECO:0000313" key="1">
    <source>
        <dbReference type="EMBL" id="GFY08562.1"/>
    </source>
</evidence>
<dbReference type="Proteomes" id="UP000887159">
    <property type="component" value="Unassembled WGS sequence"/>
</dbReference>
<protein>
    <submittedName>
        <fullName evidence="1">PRE_C2HC domain-containing protein</fullName>
    </submittedName>
</protein>
<dbReference type="EMBL" id="BMAU01021282">
    <property type="protein sequence ID" value="GFY08562.1"/>
    <property type="molecule type" value="Genomic_DNA"/>
</dbReference>